<dbReference type="RefSeq" id="WP_115928904.1">
    <property type="nucleotide sequence ID" value="NZ_QNVV01000012.1"/>
</dbReference>
<protein>
    <recommendedName>
        <fullName evidence="1">ATPase AAA-type core domain-containing protein</fullName>
    </recommendedName>
</protein>
<gene>
    <name evidence="2" type="ORF">DRF67_13960</name>
</gene>
<dbReference type="GO" id="GO:0005524">
    <property type="term" value="F:ATP binding"/>
    <property type="evidence" value="ECO:0007669"/>
    <property type="project" value="InterPro"/>
</dbReference>
<dbReference type="GO" id="GO:0000731">
    <property type="term" value="P:DNA synthesis involved in DNA repair"/>
    <property type="evidence" value="ECO:0007669"/>
    <property type="project" value="TreeGrafter"/>
</dbReference>
<dbReference type="InterPro" id="IPR003959">
    <property type="entry name" value="ATPase_AAA_core"/>
</dbReference>
<comment type="caution">
    <text evidence="2">The sequence shown here is derived from an EMBL/GenBank/DDBJ whole genome shotgun (WGS) entry which is preliminary data.</text>
</comment>
<dbReference type="Gene3D" id="3.40.50.300">
    <property type="entry name" value="P-loop containing nucleotide triphosphate hydrolases"/>
    <property type="match status" value="1"/>
</dbReference>
<proteinExistence type="predicted"/>
<dbReference type="AlphaFoldDB" id="A0A3D9B089"/>
<dbReference type="InterPro" id="IPR027417">
    <property type="entry name" value="P-loop_NTPase"/>
</dbReference>
<sequence length="548" mass="63660">MKIKSVKILGDNFRSLAANKLYEFNVSFREDRLSTKVFAGLNGSGKSNFLELFSEIFYFLEIYHLDTVSEEEKNSKNFGFEIEYFLPYKSPSVIVDEVEGYVSYDKQIKINKPLGDKPEFSVSIDGGLTFERVDENTHLLLPKKIIAYTSGQNELISNPYYKLKYHYFKAFENKGKIEKGEELAENHRLFFLDYNANFSIFIANMLLGEETKASILKKVLQIENLVSFRITLNTDDLFKKVLPVSENIAENLEKLKCCASIWKEKKVGKYNLLILDFSIDEAIKDTFKFHFINAFSLFKVFYELEIFNLYLVNSITRRQILNANKILNISDEMSKPDPSRLVFRIEKIVISKILEEGKFEKDIYYKSLSDGEHQFNEVVGTVVMMQDEGCLFLMDEPDTHFNPQWRAKFIKTLNLAAAKSYDNDGNITTVRNQELILTTHSPFIISDSFSEDVYKFEKINGLIQFTSPEFQVYGTSVSIILDEIFEKSEGISEMAKKELIDMVENIQTMNDLKNVVERLNRDFGDSVEKFDLFSKLRNIKEQLEKREK</sequence>
<dbReference type="EMBL" id="QNVV01000012">
    <property type="protein sequence ID" value="REC46642.1"/>
    <property type="molecule type" value="Genomic_DNA"/>
</dbReference>
<dbReference type="GO" id="GO:0006302">
    <property type="term" value="P:double-strand break repair"/>
    <property type="evidence" value="ECO:0007669"/>
    <property type="project" value="TreeGrafter"/>
</dbReference>
<keyword evidence="3" id="KW-1185">Reference proteome</keyword>
<dbReference type="NCBIfam" id="TIGR04435">
    <property type="entry name" value="restrict_AAA_1"/>
    <property type="match status" value="1"/>
</dbReference>
<evidence type="ECO:0000313" key="2">
    <source>
        <dbReference type="EMBL" id="REC46642.1"/>
    </source>
</evidence>
<dbReference type="PANTHER" id="PTHR32182:SF25">
    <property type="entry name" value="SLR1056 PROTEIN"/>
    <property type="match status" value="1"/>
</dbReference>
<dbReference type="OrthoDB" id="9815944at2"/>
<reference evidence="2 3" key="1">
    <citation type="submission" date="2018-06" db="EMBL/GenBank/DDBJ databases">
        <title>Novel Chryseobacterium species.</title>
        <authorList>
            <person name="Newman J."/>
            <person name="Hugo C."/>
            <person name="Oosthuizen L."/>
            <person name="Charimba G."/>
        </authorList>
    </citation>
    <scope>NUCLEOTIDE SEQUENCE [LARGE SCALE GENOMIC DNA]</scope>
    <source>
        <strain evidence="2 3">7_F195</strain>
    </source>
</reference>
<feature type="domain" description="ATPase AAA-type core" evidence="1">
    <location>
        <begin position="310"/>
        <end position="446"/>
    </location>
</feature>
<dbReference type="Proteomes" id="UP000256257">
    <property type="component" value="Unassembled WGS sequence"/>
</dbReference>
<evidence type="ECO:0000259" key="1">
    <source>
        <dbReference type="Pfam" id="PF13304"/>
    </source>
</evidence>
<evidence type="ECO:0000313" key="3">
    <source>
        <dbReference type="Proteomes" id="UP000256257"/>
    </source>
</evidence>
<dbReference type="InterPro" id="IPR030974">
    <property type="entry name" value="Restrict_AAA"/>
</dbReference>
<dbReference type="Pfam" id="PF13304">
    <property type="entry name" value="AAA_21"/>
    <property type="match status" value="1"/>
</dbReference>
<accession>A0A3D9B089</accession>
<dbReference type="SUPFAM" id="SSF52540">
    <property type="entry name" value="P-loop containing nucleoside triphosphate hydrolases"/>
    <property type="match status" value="1"/>
</dbReference>
<name>A0A3D9B089_9FLAO</name>
<dbReference type="PANTHER" id="PTHR32182">
    <property type="entry name" value="DNA REPLICATION AND REPAIR PROTEIN RECF"/>
    <property type="match status" value="1"/>
</dbReference>
<organism evidence="2 3">
    <name type="scientific">Chryseobacterium pennipullorum</name>
    <dbReference type="NCBI Taxonomy" id="2258963"/>
    <lineage>
        <taxon>Bacteria</taxon>
        <taxon>Pseudomonadati</taxon>
        <taxon>Bacteroidota</taxon>
        <taxon>Flavobacteriia</taxon>
        <taxon>Flavobacteriales</taxon>
        <taxon>Weeksellaceae</taxon>
        <taxon>Chryseobacterium group</taxon>
        <taxon>Chryseobacterium</taxon>
    </lineage>
</organism>
<dbReference type="GO" id="GO:0016887">
    <property type="term" value="F:ATP hydrolysis activity"/>
    <property type="evidence" value="ECO:0007669"/>
    <property type="project" value="InterPro"/>
</dbReference>